<dbReference type="PATRIC" id="fig|35623.3.peg.1213"/>
<feature type="transmembrane region" description="Helical" evidence="1">
    <location>
        <begin position="176"/>
        <end position="195"/>
    </location>
</feature>
<evidence type="ECO:0000313" key="2">
    <source>
        <dbReference type="EMBL" id="CDR31286.1"/>
    </source>
</evidence>
<accession>A0A061AI69</accession>
<keyword evidence="1" id="KW-1133">Transmembrane helix</keyword>
<name>A0A061AI69_9MOLU</name>
<dbReference type="AlphaFoldDB" id="A0A061AI69"/>
<dbReference type="EMBL" id="LK028559">
    <property type="protein sequence ID" value="CDR31286.1"/>
    <property type="molecule type" value="Genomic_DNA"/>
</dbReference>
<protein>
    <submittedName>
        <fullName evidence="2">Bax inhibitor-1 like protein</fullName>
    </submittedName>
</protein>
<dbReference type="Pfam" id="PF12811">
    <property type="entry name" value="BaxI_1"/>
    <property type="match status" value="1"/>
</dbReference>
<keyword evidence="1" id="KW-0472">Membrane</keyword>
<feature type="transmembrane region" description="Helical" evidence="1">
    <location>
        <begin position="56"/>
        <end position="75"/>
    </location>
</feature>
<dbReference type="STRING" id="35623.Aocu_12130"/>
<dbReference type="HOGENOM" id="CLU_074030_1_0_14"/>
<feature type="transmembrane region" description="Helical" evidence="1">
    <location>
        <begin position="81"/>
        <end position="100"/>
    </location>
</feature>
<feature type="transmembrane region" description="Helical" evidence="1">
    <location>
        <begin position="143"/>
        <end position="164"/>
    </location>
</feature>
<dbReference type="OrthoDB" id="116480at2"/>
<reference evidence="3" key="1">
    <citation type="submission" date="2014-05" db="EMBL/GenBank/DDBJ databases">
        <authorList>
            <person name="Kube M."/>
        </authorList>
    </citation>
    <scope>NUCLEOTIDE SEQUENCE [LARGE SCALE GENOMIC DNA]</scope>
</reference>
<dbReference type="PANTHER" id="PTHR41282">
    <property type="entry name" value="CONSERVED TRANSMEMBRANE PROTEIN-RELATED"/>
    <property type="match status" value="1"/>
</dbReference>
<dbReference type="InParanoid" id="A0A061AI69"/>
<evidence type="ECO:0000313" key="3">
    <source>
        <dbReference type="Proteomes" id="UP000032434"/>
    </source>
</evidence>
<organism evidence="2 3">
    <name type="scientific">Acholeplasma oculi</name>
    <dbReference type="NCBI Taxonomy" id="35623"/>
    <lineage>
        <taxon>Bacteria</taxon>
        <taxon>Bacillati</taxon>
        <taxon>Mycoplasmatota</taxon>
        <taxon>Mollicutes</taxon>
        <taxon>Acholeplasmatales</taxon>
        <taxon>Acholeplasmataceae</taxon>
        <taxon>Acholeplasma</taxon>
    </lineage>
</organism>
<keyword evidence="1" id="KW-0812">Transmembrane</keyword>
<proteinExistence type="predicted"/>
<dbReference type="KEGG" id="aoc:Aocu_12130"/>
<dbReference type="PANTHER" id="PTHR41282:SF1">
    <property type="entry name" value="CONSERVED TRANSMEMBRANE PROTEIN-RELATED"/>
    <property type="match status" value="1"/>
</dbReference>
<keyword evidence="3" id="KW-1185">Reference proteome</keyword>
<dbReference type="Proteomes" id="UP000032434">
    <property type="component" value="Chromosome 1"/>
</dbReference>
<feature type="transmembrane region" description="Helical" evidence="1">
    <location>
        <begin position="215"/>
        <end position="233"/>
    </location>
</feature>
<evidence type="ECO:0000256" key="1">
    <source>
        <dbReference type="SAM" id="Phobius"/>
    </source>
</evidence>
<gene>
    <name evidence="2" type="ORF">Aocu_12130</name>
</gene>
<dbReference type="InterPro" id="IPR010539">
    <property type="entry name" value="BaxI_1-like"/>
</dbReference>
<feature type="transmembrane region" description="Helical" evidence="1">
    <location>
        <begin position="107"/>
        <end position="131"/>
    </location>
</feature>
<feature type="transmembrane region" description="Helical" evidence="1">
    <location>
        <begin position="28"/>
        <end position="49"/>
    </location>
</feature>
<sequence>MRSSNPVFTNLEKQQFSTVSETATKNGVALKTLSLVVISLVTGFFSLQIAIIAPEFTLGIAAVSGIVSFIAVLIATFNPKIAGIMSIIYALFQGLLYGLITHLLDAMFPGVASIALLGTVIVFVVMFALYQSGLLRGSPLLRSVVYGALITILVGSLVATVISLVNPVFISSIYSYELAIGISLFLIVMGAFMLTLDFERAEQVVNSGLPKAYEWIVALGFMVTLIWIYYNILRFAVLVMGRNNN</sequence>
<dbReference type="RefSeq" id="WP_045749720.1">
    <property type="nucleotide sequence ID" value="NZ_UFRU01000001.1"/>
</dbReference>